<name>X1DK74_9ZZZZ</name>
<proteinExistence type="predicted"/>
<comment type="caution">
    <text evidence="1">The sequence shown here is derived from an EMBL/GenBank/DDBJ whole genome shotgun (WGS) entry which is preliminary data.</text>
</comment>
<dbReference type="EMBL" id="BART01029078">
    <property type="protein sequence ID" value="GAG96826.1"/>
    <property type="molecule type" value="Genomic_DNA"/>
</dbReference>
<sequence>MSFINLEIFKIIKGVSNRIDELRNNIPTLQWNEEQGVIYPAPTRTRIWDIRLKPKEGEQEGIVVWDTIAEDQETIKMFSKVDIVGLKKLEDVLKTSKRGTIPLLNITGDQMIMMTLEKISRSLPKPTDLI</sequence>
<reference evidence="1" key="1">
    <citation type="journal article" date="2014" name="Front. Microbiol.">
        <title>High frequency of phylogenetically diverse reductive dehalogenase-homologous genes in deep subseafloor sedimentary metagenomes.</title>
        <authorList>
            <person name="Kawai M."/>
            <person name="Futagami T."/>
            <person name="Toyoda A."/>
            <person name="Takaki Y."/>
            <person name="Nishi S."/>
            <person name="Hori S."/>
            <person name="Arai W."/>
            <person name="Tsubouchi T."/>
            <person name="Morono Y."/>
            <person name="Uchiyama I."/>
            <person name="Ito T."/>
            <person name="Fujiyama A."/>
            <person name="Inagaki F."/>
            <person name="Takami H."/>
        </authorList>
    </citation>
    <scope>NUCLEOTIDE SEQUENCE</scope>
    <source>
        <strain evidence="1">Expedition CK06-06</strain>
    </source>
</reference>
<dbReference type="AlphaFoldDB" id="X1DK74"/>
<accession>X1DK74</accession>
<protein>
    <submittedName>
        <fullName evidence="1">Uncharacterized protein</fullName>
    </submittedName>
</protein>
<organism evidence="1">
    <name type="scientific">marine sediment metagenome</name>
    <dbReference type="NCBI Taxonomy" id="412755"/>
    <lineage>
        <taxon>unclassified sequences</taxon>
        <taxon>metagenomes</taxon>
        <taxon>ecological metagenomes</taxon>
    </lineage>
</organism>
<evidence type="ECO:0000313" key="1">
    <source>
        <dbReference type="EMBL" id="GAG96826.1"/>
    </source>
</evidence>
<gene>
    <name evidence="1" type="ORF">S01H4_51109</name>
</gene>